<dbReference type="EMBL" id="ML976101">
    <property type="protein sequence ID" value="KAF1938563.1"/>
    <property type="molecule type" value="Genomic_DNA"/>
</dbReference>
<evidence type="ECO:0000313" key="2">
    <source>
        <dbReference type="Proteomes" id="UP000800038"/>
    </source>
</evidence>
<dbReference type="AlphaFoldDB" id="A0A6A5SEU0"/>
<reference evidence="1" key="1">
    <citation type="journal article" date="2020" name="Stud. Mycol.">
        <title>101 Dothideomycetes genomes: a test case for predicting lifestyles and emergence of pathogens.</title>
        <authorList>
            <person name="Haridas S."/>
            <person name="Albert R."/>
            <person name="Binder M."/>
            <person name="Bloem J."/>
            <person name="Labutti K."/>
            <person name="Salamov A."/>
            <person name="Andreopoulos B."/>
            <person name="Baker S."/>
            <person name="Barry K."/>
            <person name="Bills G."/>
            <person name="Bluhm B."/>
            <person name="Cannon C."/>
            <person name="Castanera R."/>
            <person name="Culley D."/>
            <person name="Daum C."/>
            <person name="Ezra D."/>
            <person name="Gonzalez J."/>
            <person name="Henrissat B."/>
            <person name="Kuo A."/>
            <person name="Liang C."/>
            <person name="Lipzen A."/>
            <person name="Lutzoni F."/>
            <person name="Magnuson J."/>
            <person name="Mondo S."/>
            <person name="Nolan M."/>
            <person name="Ohm R."/>
            <person name="Pangilinan J."/>
            <person name="Park H.-J."/>
            <person name="Ramirez L."/>
            <person name="Alfaro M."/>
            <person name="Sun H."/>
            <person name="Tritt A."/>
            <person name="Yoshinaga Y."/>
            <person name="Zwiers L.-H."/>
            <person name="Turgeon B."/>
            <person name="Goodwin S."/>
            <person name="Spatafora J."/>
            <person name="Crous P."/>
            <person name="Grigoriev I."/>
        </authorList>
    </citation>
    <scope>NUCLEOTIDE SEQUENCE</scope>
    <source>
        <strain evidence="1">CBS 161.51</strain>
    </source>
</reference>
<keyword evidence="2" id="KW-1185">Reference proteome</keyword>
<dbReference type="Proteomes" id="UP000800038">
    <property type="component" value="Unassembled WGS sequence"/>
</dbReference>
<name>A0A6A5SEU0_9PLEO</name>
<evidence type="ECO:0000313" key="1">
    <source>
        <dbReference type="EMBL" id="KAF1938563.1"/>
    </source>
</evidence>
<protein>
    <submittedName>
        <fullName evidence="1">Uncharacterized protein</fullName>
    </submittedName>
</protein>
<gene>
    <name evidence="1" type="ORF">EJ02DRAFT_19655</name>
</gene>
<proteinExistence type="predicted"/>
<accession>A0A6A5SEU0</accession>
<organism evidence="1 2">
    <name type="scientific">Clathrospora elynae</name>
    <dbReference type="NCBI Taxonomy" id="706981"/>
    <lineage>
        <taxon>Eukaryota</taxon>
        <taxon>Fungi</taxon>
        <taxon>Dikarya</taxon>
        <taxon>Ascomycota</taxon>
        <taxon>Pezizomycotina</taxon>
        <taxon>Dothideomycetes</taxon>
        <taxon>Pleosporomycetidae</taxon>
        <taxon>Pleosporales</taxon>
        <taxon>Diademaceae</taxon>
        <taxon>Clathrospora</taxon>
    </lineage>
</organism>
<sequence>MVRQGKLLEPVRCRNTRCSRPNGKRSCRLTPSRVSHTACTVSNACFLRGLSAASRSGFCDRACMVNRELSCHGSRLVFYLCRLLLPFPLGRLIRRLFYSHLRGCMAGWRPHNYSGHEGIAIFAHAGTRLSTRAQRGRRVSQSA</sequence>